<evidence type="ECO:0000256" key="1">
    <source>
        <dbReference type="SAM" id="SignalP"/>
    </source>
</evidence>
<protein>
    <recommendedName>
        <fullName evidence="4">Lipoprotein</fullName>
    </recommendedName>
</protein>
<evidence type="ECO:0000313" key="2">
    <source>
        <dbReference type="EMBL" id="MBC3807029.1"/>
    </source>
</evidence>
<proteinExistence type="predicted"/>
<keyword evidence="3" id="KW-1185">Reference proteome</keyword>
<sequence>MMKNRLAICALIAAFTLSACATTGVNYRPIVDTKNVDMNKFEADLGECRQYAAQTAGAAERAAAGAAAGAIFGALLDWPRLLVLETTAAQLPALALSVARLAVPQKAKRINATLFDAALQGVDIWSCNEITL</sequence>
<dbReference type="RefSeq" id="WP_186922111.1">
    <property type="nucleotide sequence ID" value="NZ_JACOFW010000005.1"/>
</dbReference>
<gene>
    <name evidence="2" type="ORF">H8K52_06685</name>
</gene>
<accession>A0ABR6X3V6</accession>
<feature type="chain" id="PRO_5047484365" description="Lipoprotein" evidence="1">
    <location>
        <begin position="22"/>
        <end position="132"/>
    </location>
</feature>
<keyword evidence="1" id="KW-0732">Signal</keyword>
<dbReference type="PROSITE" id="PS51257">
    <property type="entry name" value="PROKAR_LIPOPROTEIN"/>
    <property type="match status" value="1"/>
</dbReference>
<evidence type="ECO:0000313" key="3">
    <source>
        <dbReference type="Proteomes" id="UP000648257"/>
    </source>
</evidence>
<comment type="caution">
    <text evidence="2">The sequence shown here is derived from an EMBL/GenBank/DDBJ whole genome shotgun (WGS) entry which is preliminary data.</text>
</comment>
<name>A0ABR6X3V6_9BURK</name>
<reference evidence="2 3" key="1">
    <citation type="submission" date="2020-08" db="EMBL/GenBank/DDBJ databases">
        <title>Novel species isolated from subtropical streams in China.</title>
        <authorList>
            <person name="Lu H."/>
        </authorList>
    </citation>
    <scope>NUCLEOTIDE SEQUENCE [LARGE SCALE GENOMIC DNA]</scope>
    <source>
        <strain evidence="2 3">KACC 16656</strain>
    </source>
</reference>
<organism evidence="2 3">
    <name type="scientific">Undibacterium seohonense</name>
    <dbReference type="NCBI Taxonomy" id="1344950"/>
    <lineage>
        <taxon>Bacteria</taxon>
        <taxon>Pseudomonadati</taxon>
        <taxon>Pseudomonadota</taxon>
        <taxon>Betaproteobacteria</taxon>
        <taxon>Burkholderiales</taxon>
        <taxon>Oxalobacteraceae</taxon>
        <taxon>Undibacterium</taxon>
    </lineage>
</organism>
<dbReference type="EMBL" id="JACOFW010000005">
    <property type="protein sequence ID" value="MBC3807029.1"/>
    <property type="molecule type" value="Genomic_DNA"/>
</dbReference>
<feature type="signal peptide" evidence="1">
    <location>
        <begin position="1"/>
        <end position="21"/>
    </location>
</feature>
<dbReference type="Proteomes" id="UP000648257">
    <property type="component" value="Unassembled WGS sequence"/>
</dbReference>
<evidence type="ECO:0008006" key="4">
    <source>
        <dbReference type="Google" id="ProtNLM"/>
    </source>
</evidence>